<dbReference type="EC" id="2.3.1.82" evidence="2"/>
<dbReference type="STRING" id="1527.SAMN04489757_13313"/>
<dbReference type="Pfam" id="PF00583">
    <property type="entry name" value="Acetyltransf_1"/>
    <property type="match status" value="1"/>
</dbReference>
<evidence type="ECO:0000313" key="10">
    <source>
        <dbReference type="EMBL" id="SFO50522.1"/>
    </source>
</evidence>
<evidence type="ECO:0000256" key="7">
    <source>
        <dbReference type="ARBA" id="ARBA00029660"/>
    </source>
</evidence>
<dbReference type="InterPro" id="IPR000182">
    <property type="entry name" value="GNAT_dom"/>
</dbReference>
<protein>
    <recommendedName>
        <fullName evidence="3">Aminoglycoside N(6')-acetyltransferase type 1</fullName>
        <ecNumber evidence="2">2.3.1.82</ecNumber>
    </recommendedName>
    <alternativeName>
        <fullName evidence="7">Aminoglycoside resistance protein</fullName>
    </alternativeName>
</protein>
<name>A0A1I5HQE9_9FIRM</name>
<evidence type="ECO:0000259" key="9">
    <source>
        <dbReference type="PROSITE" id="PS51186"/>
    </source>
</evidence>
<dbReference type="PROSITE" id="PS51186">
    <property type="entry name" value="GNAT"/>
    <property type="match status" value="1"/>
</dbReference>
<dbReference type="Gene3D" id="3.40.630.30">
    <property type="match status" value="1"/>
</dbReference>
<evidence type="ECO:0000256" key="3">
    <source>
        <dbReference type="ARBA" id="ARBA00017677"/>
    </source>
</evidence>
<gene>
    <name evidence="10" type="ORF">SAMN04489757_13313</name>
</gene>
<dbReference type="InterPro" id="IPR024170">
    <property type="entry name" value="Aminoglycoside_N6-AcTrfrase"/>
</dbReference>
<reference evidence="10 11" key="1">
    <citation type="submission" date="2016-10" db="EMBL/GenBank/DDBJ databases">
        <authorList>
            <person name="de Groot N.N."/>
        </authorList>
    </citation>
    <scope>NUCLEOTIDE SEQUENCE [LARGE SCALE GENOMIC DNA]</scope>
    <source>
        <strain evidence="10 11">DSM 1283</strain>
    </source>
</reference>
<evidence type="ECO:0000256" key="4">
    <source>
        <dbReference type="ARBA" id="ARBA00022679"/>
    </source>
</evidence>
<feature type="domain" description="N-acetyltransferase" evidence="9">
    <location>
        <begin position="1"/>
        <end position="145"/>
    </location>
</feature>
<dbReference type="OrthoDB" id="118633at2"/>
<proteinExistence type="predicted"/>
<dbReference type="GO" id="GO:0047663">
    <property type="term" value="F:aminoglycoside 6'-N-acetyltransferase activity"/>
    <property type="evidence" value="ECO:0007669"/>
    <property type="project" value="UniProtKB-EC"/>
</dbReference>
<evidence type="ECO:0000256" key="1">
    <source>
        <dbReference type="ARBA" id="ARBA00011738"/>
    </source>
</evidence>
<evidence type="ECO:0000256" key="8">
    <source>
        <dbReference type="ARBA" id="ARBA00048923"/>
    </source>
</evidence>
<sequence>MNIIQSTNNEVKEVTKLAKMLWPDNVYEELHNLFLELLKDEHTVLFLAVEKGEYIGFAQCQLRFDYVEGTNSSPVGYLEGIYVLDEYRHQGIGRELVYACEKWSKSKGCVEFGSDVEFHNTASYEFHLKLGFLEQNRIICFSKKL</sequence>
<dbReference type="RefSeq" id="WP_091687801.1">
    <property type="nucleotide sequence ID" value="NZ_BAABFM010000005.1"/>
</dbReference>
<keyword evidence="5" id="KW-0046">Antibiotic resistance</keyword>
<evidence type="ECO:0000256" key="5">
    <source>
        <dbReference type="ARBA" id="ARBA00023251"/>
    </source>
</evidence>
<comment type="catalytic activity">
    <reaction evidence="8">
        <text>kanamycin B + acetyl-CoA = N(6')-acetylkanamycin B + CoA + H(+)</text>
        <dbReference type="Rhea" id="RHEA:16449"/>
        <dbReference type="ChEBI" id="CHEBI:15378"/>
        <dbReference type="ChEBI" id="CHEBI:57287"/>
        <dbReference type="ChEBI" id="CHEBI:57288"/>
        <dbReference type="ChEBI" id="CHEBI:58390"/>
        <dbReference type="ChEBI" id="CHEBI:58549"/>
        <dbReference type="EC" id="2.3.1.82"/>
    </reaction>
</comment>
<evidence type="ECO:0000256" key="6">
    <source>
        <dbReference type="ARBA" id="ARBA00023315"/>
    </source>
</evidence>
<dbReference type="AlphaFoldDB" id="A0A1I5HQE9"/>
<dbReference type="SUPFAM" id="SSF55729">
    <property type="entry name" value="Acyl-CoA N-acyltransferases (Nat)"/>
    <property type="match status" value="1"/>
</dbReference>
<dbReference type="Proteomes" id="UP000198806">
    <property type="component" value="Unassembled WGS sequence"/>
</dbReference>
<keyword evidence="4 10" id="KW-0808">Transferase</keyword>
<dbReference type="EMBL" id="FOWD01000033">
    <property type="protein sequence ID" value="SFO50522.1"/>
    <property type="molecule type" value="Genomic_DNA"/>
</dbReference>
<organism evidence="10 11">
    <name type="scientific">Anaerocolumna aminovalerica</name>
    <dbReference type="NCBI Taxonomy" id="1527"/>
    <lineage>
        <taxon>Bacteria</taxon>
        <taxon>Bacillati</taxon>
        <taxon>Bacillota</taxon>
        <taxon>Clostridia</taxon>
        <taxon>Lachnospirales</taxon>
        <taxon>Lachnospiraceae</taxon>
        <taxon>Anaerocolumna</taxon>
    </lineage>
</organism>
<accession>A0A1I5HQE9</accession>
<dbReference type="PIRSF" id="PIRSF000452">
    <property type="entry name" value="6-N-acetyltransf"/>
    <property type="match status" value="1"/>
</dbReference>
<keyword evidence="11" id="KW-1185">Reference proteome</keyword>
<dbReference type="CDD" id="cd04301">
    <property type="entry name" value="NAT_SF"/>
    <property type="match status" value="1"/>
</dbReference>
<keyword evidence="6" id="KW-0012">Acyltransferase</keyword>
<dbReference type="InterPro" id="IPR016181">
    <property type="entry name" value="Acyl_CoA_acyltransferase"/>
</dbReference>
<evidence type="ECO:0000256" key="2">
    <source>
        <dbReference type="ARBA" id="ARBA00012888"/>
    </source>
</evidence>
<dbReference type="NCBIfam" id="NF043067">
    <property type="entry name" value="AAC_6p_group_E"/>
    <property type="match status" value="1"/>
</dbReference>
<dbReference type="GO" id="GO:0046677">
    <property type="term" value="P:response to antibiotic"/>
    <property type="evidence" value="ECO:0007669"/>
    <property type="project" value="UniProtKB-KW"/>
</dbReference>
<dbReference type="PANTHER" id="PTHR43072">
    <property type="entry name" value="N-ACETYLTRANSFERASE"/>
    <property type="match status" value="1"/>
</dbReference>
<comment type="subunit">
    <text evidence="1">Homodimer.</text>
</comment>
<evidence type="ECO:0000313" key="11">
    <source>
        <dbReference type="Proteomes" id="UP000198806"/>
    </source>
</evidence>